<gene>
    <name evidence="3" type="ORF">HK413_02670</name>
</gene>
<dbReference type="InterPro" id="IPR048437">
    <property type="entry name" value="MASE11"/>
</dbReference>
<feature type="transmembrane region" description="Helical" evidence="1">
    <location>
        <begin position="171"/>
        <end position="193"/>
    </location>
</feature>
<feature type="transmembrane region" description="Helical" evidence="1">
    <location>
        <begin position="92"/>
        <end position="109"/>
    </location>
</feature>
<proteinExistence type="predicted"/>
<reference evidence="3 4" key="1">
    <citation type="submission" date="2020-05" db="EMBL/GenBank/DDBJ databases">
        <authorList>
            <person name="Khan S.A."/>
            <person name="Jeon C.O."/>
            <person name="Chun B.H."/>
        </authorList>
    </citation>
    <scope>NUCLEOTIDE SEQUENCE [LARGE SCALE GENOMIC DNA]</scope>
    <source>
        <strain evidence="3 4">S1162</strain>
    </source>
</reference>
<evidence type="ECO:0000259" key="2">
    <source>
        <dbReference type="Pfam" id="PF20969"/>
    </source>
</evidence>
<evidence type="ECO:0000256" key="1">
    <source>
        <dbReference type="SAM" id="Phobius"/>
    </source>
</evidence>
<feature type="transmembrane region" description="Helical" evidence="1">
    <location>
        <begin position="34"/>
        <end position="55"/>
    </location>
</feature>
<feature type="transmembrane region" description="Helical" evidence="1">
    <location>
        <begin position="139"/>
        <end position="159"/>
    </location>
</feature>
<feature type="transmembrane region" description="Helical" evidence="1">
    <location>
        <begin position="115"/>
        <end position="132"/>
    </location>
</feature>
<dbReference type="RefSeq" id="WP_175269036.1">
    <property type="nucleotide sequence ID" value="NZ_JABFCR010000008.1"/>
</dbReference>
<name>A0ABX1VZG4_9SPHI</name>
<dbReference type="EMBL" id="JABFCR010000008">
    <property type="protein sequence ID" value="NNU33339.1"/>
    <property type="molecule type" value="Genomic_DNA"/>
</dbReference>
<protein>
    <recommendedName>
        <fullName evidence="2">MASE11 domain-containing protein</fullName>
    </recommendedName>
</protein>
<feature type="domain" description="MASE11" evidence="2">
    <location>
        <begin position="29"/>
        <end position="196"/>
    </location>
</feature>
<accession>A0ABX1VZG4</accession>
<keyword evidence="4" id="KW-1185">Reference proteome</keyword>
<feature type="transmembrane region" description="Helical" evidence="1">
    <location>
        <begin position="61"/>
        <end position="80"/>
    </location>
</feature>
<evidence type="ECO:0000313" key="4">
    <source>
        <dbReference type="Proteomes" id="UP000566071"/>
    </source>
</evidence>
<comment type="caution">
    <text evidence="3">The sequence shown here is derived from an EMBL/GenBank/DDBJ whole genome shotgun (WGS) entry which is preliminary data.</text>
</comment>
<dbReference type="Proteomes" id="UP000566071">
    <property type="component" value="Unassembled WGS sequence"/>
</dbReference>
<dbReference type="Pfam" id="PF20969">
    <property type="entry name" value="MASE11"/>
    <property type="match status" value="1"/>
</dbReference>
<keyword evidence="1" id="KW-0812">Transmembrane</keyword>
<organism evidence="3 4">
    <name type="scientific">Mucilaginibacter humi</name>
    <dbReference type="NCBI Taxonomy" id="2732510"/>
    <lineage>
        <taxon>Bacteria</taxon>
        <taxon>Pseudomonadati</taxon>
        <taxon>Bacteroidota</taxon>
        <taxon>Sphingobacteriia</taxon>
        <taxon>Sphingobacteriales</taxon>
        <taxon>Sphingobacteriaceae</taxon>
        <taxon>Mucilaginibacter</taxon>
    </lineage>
</organism>
<keyword evidence="1" id="KW-1133">Transmembrane helix</keyword>
<evidence type="ECO:0000313" key="3">
    <source>
        <dbReference type="EMBL" id="NNU33339.1"/>
    </source>
</evidence>
<keyword evidence="1" id="KW-0472">Membrane</keyword>
<sequence length="205" mass="23002">MRGFLLKYQSIIRANVSASLDSDERGLRYWQDQLFYTFLVYCFPVSLIALLPGVFMALKDGFPVIAVVDLVSFGLVVLVTFSTNISLRNRKIFIVTIFYILAIFLINSLGYLGPGVFYLFFITVLAALIFPIRFAYLSVLINAALLLGFALIIGFKLFHCALITEYSAGKWIAFSANPVFASIVIVVLINKIFEGLQLTITKKRI</sequence>